<organism evidence="2 3">
    <name type="scientific">Crucibulum laeve</name>
    <dbReference type="NCBI Taxonomy" id="68775"/>
    <lineage>
        <taxon>Eukaryota</taxon>
        <taxon>Fungi</taxon>
        <taxon>Dikarya</taxon>
        <taxon>Basidiomycota</taxon>
        <taxon>Agaricomycotina</taxon>
        <taxon>Agaricomycetes</taxon>
        <taxon>Agaricomycetidae</taxon>
        <taxon>Agaricales</taxon>
        <taxon>Agaricineae</taxon>
        <taxon>Nidulariaceae</taxon>
        <taxon>Crucibulum</taxon>
    </lineage>
</organism>
<dbReference type="AlphaFoldDB" id="A0A5C3MJ39"/>
<protein>
    <submittedName>
        <fullName evidence="2">Uncharacterized protein</fullName>
    </submittedName>
</protein>
<name>A0A5C3MJ39_9AGAR</name>
<accession>A0A5C3MJ39</accession>
<dbReference type="Proteomes" id="UP000308652">
    <property type="component" value="Unassembled WGS sequence"/>
</dbReference>
<feature type="compositionally biased region" description="Low complexity" evidence="1">
    <location>
        <begin position="1"/>
        <end position="10"/>
    </location>
</feature>
<feature type="region of interest" description="Disordered" evidence="1">
    <location>
        <begin position="63"/>
        <end position="132"/>
    </location>
</feature>
<feature type="compositionally biased region" description="Polar residues" evidence="1">
    <location>
        <begin position="82"/>
        <end position="123"/>
    </location>
</feature>
<feature type="compositionally biased region" description="Polar residues" evidence="1">
    <location>
        <begin position="157"/>
        <end position="167"/>
    </location>
</feature>
<feature type="region of interest" description="Disordered" evidence="1">
    <location>
        <begin position="147"/>
        <end position="177"/>
    </location>
</feature>
<sequence length="177" mass="19077">MSAQSLSSRRSSAETSHHISRTHSLPSNSTTNSLSLHHRSVIPRIVVQTPMWLPAYPNGQNDATSTTLSPLSENDVPLRGITSPNTSTQRQLSSRGVQSMTPRMSNPKTISQSQTAESKNSSGCFDGQPSPLSCSHCRKEDVYASHSPLPTSHVVHNPSSDPRSPFTSKGMAPMTAK</sequence>
<proteinExistence type="predicted"/>
<gene>
    <name evidence="2" type="ORF">BDQ12DRAFT_673467</name>
</gene>
<evidence type="ECO:0000256" key="1">
    <source>
        <dbReference type="SAM" id="MobiDB-lite"/>
    </source>
</evidence>
<keyword evidence="3" id="KW-1185">Reference proteome</keyword>
<feature type="compositionally biased region" description="Polar residues" evidence="1">
    <location>
        <begin position="63"/>
        <end position="72"/>
    </location>
</feature>
<evidence type="ECO:0000313" key="3">
    <source>
        <dbReference type="Proteomes" id="UP000308652"/>
    </source>
</evidence>
<evidence type="ECO:0000313" key="2">
    <source>
        <dbReference type="EMBL" id="TFK44725.1"/>
    </source>
</evidence>
<dbReference type="EMBL" id="ML213590">
    <property type="protein sequence ID" value="TFK44725.1"/>
    <property type="molecule type" value="Genomic_DNA"/>
</dbReference>
<feature type="compositionally biased region" description="Low complexity" evidence="1">
    <location>
        <begin position="22"/>
        <end position="33"/>
    </location>
</feature>
<reference evidence="2 3" key="1">
    <citation type="journal article" date="2019" name="Nat. Ecol. Evol.">
        <title>Megaphylogeny resolves global patterns of mushroom evolution.</title>
        <authorList>
            <person name="Varga T."/>
            <person name="Krizsan K."/>
            <person name="Foldi C."/>
            <person name="Dima B."/>
            <person name="Sanchez-Garcia M."/>
            <person name="Sanchez-Ramirez S."/>
            <person name="Szollosi G.J."/>
            <person name="Szarkandi J.G."/>
            <person name="Papp V."/>
            <person name="Albert L."/>
            <person name="Andreopoulos W."/>
            <person name="Angelini C."/>
            <person name="Antonin V."/>
            <person name="Barry K.W."/>
            <person name="Bougher N.L."/>
            <person name="Buchanan P."/>
            <person name="Buyck B."/>
            <person name="Bense V."/>
            <person name="Catcheside P."/>
            <person name="Chovatia M."/>
            <person name="Cooper J."/>
            <person name="Damon W."/>
            <person name="Desjardin D."/>
            <person name="Finy P."/>
            <person name="Geml J."/>
            <person name="Haridas S."/>
            <person name="Hughes K."/>
            <person name="Justo A."/>
            <person name="Karasinski D."/>
            <person name="Kautmanova I."/>
            <person name="Kiss B."/>
            <person name="Kocsube S."/>
            <person name="Kotiranta H."/>
            <person name="LaButti K.M."/>
            <person name="Lechner B.E."/>
            <person name="Liimatainen K."/>
            <person name="Lipzen A."/>
            <person name="Lukacs Z."/>
            <person name="Mihaltcheva S."/>
            <person name="Morgado L.N."/>
            <person name="Niskanen T."/>
            <person name="Noordeloos M.E."/>
            <person name="Ohm R.A."/>
            <person name="Ortiz-Santana B."/>
            <person name="Ovrebo C."/>
            <person name="Racz N."/>
            <person name="Riley R."/>
            <person name="Savchenko A."/>
            <person name="Shiryaev A."/>
            <person name="Soop K."/>
            <person name="Spirin V."/>
            <person name="Szebenyi C."/>
            <person name="Tomsovsky M."/>
            <person name="Tulloss R.E."/>
            <person name="Uehling J."/>
            <person name="Grigoriev I.V."/>
            <person name="Vagvolgyi C."/>
            <person name="Papp T."/>
            <person name="Martin F.M."/>
            <person name="Miettinen O."/>
            <person name="Hibbett D.S."/>
            <person name="Nagy L.G."/>
        </authorList>
    </citation>
    <scope>NUCLEOTIDE SEQUENCE [LARGE SCALE GENOMIC DNA]</scope>
    <source>
        <strain evidence="2 3">CBS 166.37</strain>
    </source>
</reference>
<feature type="region of interest" description="Disordered" evidence="1">
    <location>
        <begin position="1"/>
        <end position="33"/>
    </location>
</feature>